<dbReference type="Gene3D" id="1.10.600.10">
    <property type="entry name" value="Farnesyl Diphosphate Synthase"/>
    <property type="match status" value="1"/>
</dbReference>
<dbReference type="UniPathway" id="UPA00029">
    <property type="reaction ID" value="UER00556"/>
</dbReference>
<evidence type="ECO:0000256" key="10">
    <source>
        <dbReference type="ARBA" id="ARBA00032389"/>
    </source>
</evidence>
<dbReference type="InterPro" id="IPR008949">
    <property type="entry name" value="Isoprenoid_synthase_dom_sf"/>
</dbReference>
<dbReference type="AlphaFoldDB" id="A0A6N3EX64"/>
<protein>
    <recommendedName>
        <fullName evidence="6">4,4'-diapophytoene synthase</fullName>
        <ecNumber evidence="5">2.5.1.96</ecNumber>
    </recommendedName>
    <alternativeName>
        <fullName evidence="9">C30 carotenoid synthase</fullName>
    </alternativeName>
    <alternativeName>
        <fullName evidence="10">Dehydrosqualene synthase</fullName>
    </alternativeName>
</protein>
<comment type="function">
    <text evidence="2">Involved in the biosynthesis of the yellow-orange carotenoid staphyloxanthin, which plays a role in the virulence via its protective function against oxidative stress. Catalyzes the head-to-head condensation of two molecules of farnesyl diphosphate (FPP) into the colorless C(30) carotenoid 4,4'-diapophytoene (dehydrosqualene).</text>
</comment>
<dbReference type="SFLD" id="SFLDG01018">
    <property type="entry name" value="Squalene/Phytoene_Synthase_Lik"/>
    <property type="match status" value="1"/>
</dbReference>
<dbReference type="GO" id="GO:0051996">
    <property type="term" value="F:squalene synthase [NAD(P)H] activity"/>
    <property type="evidence" value="ECO:0007669"/>
    <property type="project" value="InterPro"/>
</dbReference>
<comment type="pathway">
    <text evidence="3">Carotenoid biosynthesis; staphyloxanthin biosynthesis; staphyloxanthin from farnesyl diphosphate: step 1/5.</text>
</comment>
<evidence type="ECO:0000256" key="2">
    <source>
        <dbReference type="ARBA" id="ARBA00002144"/>
    </source>
</evidence>
<accession>A0A6N3EX64</accession>
<keyword evidence="7 11" id="KW-0808">Transferase</keyword>
<evidence type="ECO:0000256" key="5">
    <source>
        <dbReference type="ARBA" id="ARBA00012627"/>
    </source>
</evidence>
<dbReference type="SUPFAM" id="SSF48576">
    <property type="entry name" value="Terpenoid synthases"/>
    <property type="match status" value="1"/>
</dbReference>
<dbReference type="InterPro" id="IPR033904">
    <property type="entry name" value="Trans_IPPS_HH"/>
</dbReference>
<dbReference type="SFLD" id="SFLDS00005">
    <property type="entry name" value="Isoprenoid_Synthase_Type_I"/>
    <property type="match status" value="1"/>
</dbReference>
<dbReference type="EC" id="2.5.1.96" evidence="5"/>
<dbReference type="InterPro" id="IPR019845">
    <property type="entry name" value="Squalene/phytoene_synthase_CS"/>
</dbReference>
<evidence type="ECO:0000256" key="9">
    <source>
        <dbReference type="ARBA" id="ARBA00031761"/>
    </source>
</evidence>
<dbReference type="InterPro" id="IPR044843">
    <property type="entry name" value="Trans_IPPS_bact-type"/>
</dbReference>
<proteinExistence type="inferred from homology"/>
<evidence type="ECO:0000256" key="3">
    <source>
        <dbReference type="ARBA" id="ARBA00004677"/>
    </source>
</evidence>
<evidence type="ECO:0000256" key="6">
    <source>
        <dbReference type="ARBA" id="ARBA00016163"/>
    </source>
</evidence>
<dbReference type="Pfam" id="PF00494">
    <property type="entry name" value="SQS_PSY"/>
    <property type="match status" value="1"/>
</dbReference>
<name>A0A6N3EX64_STASI</name>
<evidence type="ECO:0000256" key="1">
    <source>
        <dbReference type="ARBA" id="ARBA00000746"/>
    </source>
</evidence>
<evidence type="ECO:0000256" key="7">
    <source>
        <dbReference type="ARBA" id="ARBA00022679"/>
    </source>
</evidence>
<dbReference type="RefSeq" id="WP_002480114.1">
    <property type="nucleotide sequence ID" value="NZ_CACRUO010000056.1"/>
</dbReference>
<dbReference type="CDD" id="cd00683">
    <property type="entry name" value="Trans_IPPS_HH"/>
    <property type="match status" value="1"/>
</dbReference>
<sequence>MEQLINDDYEYCRKIMEEYSKTFSYAFNSLPEQERKAVWAIYAVCRMIDDSIDEYEDPKRLDAIREDLEHIYDGDSENVNFNSNASVMRAFRHTLKSYPVPLHAFKTLMDYVESDLTMTALETDEELDAYCYGVAGTIGELLTPVLAYEQYYETADKVGIELGKALQITNILRDVGEDFENNRIYLSANRLKEYNVDLKAVYEKGVTQNYIDLWESYAKDADAMYHNALSHLDYFHEDARPIIEVAAQAYREILEVVRKKNYSLHQRAYVSRLKKGQIYRRVMKSYK</sequence>
<dbReference type="GO" id="GO:0016117">
    <property type="term" value="P:carotenoid biosynthetic process"/>
    <property type="evidence" value="ECO:0007669"/>
    <property type="project" value="UniProtKB-KW"/>
</dbReference>
<dbReference type="InterPro" id="IPR002060">
    <property type="entry name" value="Squ/phyt_synthse"/>
</dbReference>
<keyword evidence="8" id="KW-0125">Carotenoid biosynthesis</keyword>
<dbReference type="PROSITE" id="PS01044">
    <property type="entry name" value="SQUALEN_PHYTOEN_SYN_1"/>
    <property type="match status" value="1"/>
</dbReference>
<comment type="catalytic activity">
    <reaction evidence="1">
        <text>2 (2E,6E)-farnesyl diphosphate = 15-cis-4,4'-diapophytoene + 2 diphosphate</text>
        <dbReference type="Rhea" id="RHEA:31547"/>
        <dbReference type="ChEBI" id="CHEBI:33019"/>
        <dbReference type="ChEBI" id="CHEBI:62738"/>
        <dbReference type="ChEBI" id="CHEBI:175763"/>
        <dbReference type="EC" id="2.5.1.96"/>
    </reaction>
</comment>
<organism evidence="11">
    <name type="scientific">Staphylococcus simulans</name>
    <dbReference type="NCBI Taxonomy" id="1286"/>
    <lineage>
        <taxon>Bacteria</taxon>
        <taxon>Bacillati</taxon>
        <taxon>Bacillota</taxon>
        <taxon>Bacilli</taxon>
        <taxon>Bacillales</taxon>
        <taxon>Staphylococcaceae</taxon>
        <taxon>Staphylococcus</taxon>
    </lineage>
</organism>
<comment type="similarity">
    <text evidence="4">Belongs to the phytoene/squalene synthase family. CrtM subfamily.</text>
</comment>
<dbReference type="PANTHER" id="PTHR31480">
    <property type="entry name" value="BIFUNCTIONAL LYCOPENE CYCLASE/PHYTOENE SYNTHASE"/>
    <property type="match status" value="1"/>
</dbReference>
<gene>
    <name evidence="11" type="primary">crtM</name>
    <name evidence="11" type="ORF">SSLFYP27_00203</name>
</gene>
<dbReference type="SFLD" id="SFLDG01212">
    <property type="entry name" value="Phytoene_synthase_like"/>
    <property type="match status" value="1"/>
</dbReference>
<reference evidence="11" key="1">
    <citation type="submission" date="2019-11" db="EMBL/GenBank/DDBJ databases">
        <authorList>
            <person name="Feng L."/>
        </authorList>
    </citation>
    <scope>NUCLEOTIDE SEQUENCE</scope>
    <source>
        <strain evidence="11">SsimulansLFYP27</strain>
    </source>
</reference>
<dbReference type="GO" id="GO:0004311">
    <property type="term" value="F:geranylgeranyl diphosphate synthase activity"/>
    <property type="evidence" value="ECO:0007669"/>
    <property type="project" value="InterPro"/>
</dbReference>
<evidence type="ECO:0000256" key="4">
    <source>
        <dbReference type="ARBA" id="ARBA00009720"/>
    </source>
</evidence>
<dbReference type="EMBL" id="CACRUO010000056">
    <property type="protein sequence ID" value="VYU42867.1"/>
    <property type="molecule type" value="Genomic_DNA"/>
</dbReference>
<evidence type="ECO:0000256" key="8">
    <source>
        <dbReference type="ARBA" id="ARBA00022746"/>
    </source>
</evidence>
<evidence type="ECO:0000313" key="11">
    <source>
        <dbReference type="EMBL" id="VYU42867.1"/>
    </source>
</evidence>